<organism evidence="2 3">
    <name type="scientific">Fervidobacterium islandicum</name>
    <dbReference type="NCBI Taxonomy" id="2423"/>
    <lineage>
        <taxon>Bacteria</taxon>
        <taxon>Thermotogati</taxon>
        <taxon>Thermotogota</taxon>
        <taxon>Thermotogae</taxon>
        <taxon>Thermotogales</taxon>
        <taxon>Fervidobacteriaceae</taxon>
        <taxon>Fervidobacterium</taxon>
    </lineage>
</organism>
<dbReference type="KEGG" id="fia:NA23_08405"/>
<feature type="transmembrane region" description="Helical" evidence="1">
    <location>
        <begin position="203"/>
        <end position="223"/>
    </location>
</feature>
<dbReference type="RefSeq" id="WP_033192226.1">
    <property type="nucleotide sequence ID" value="NZ_CP014334.2"/>
</dbReference>
<dbReference type="Proteomes" id="UP000093740">
    <property type="component" value="Chromosome"/>
</dbReference>
<dbReference type="AlphaFoldDB" id="A0AAI8GDG9"/>
<name>A0AAI8GDG9_FERIS</name>
<dbReference type="EMBL" id="CP014334">
    <property type="protein sequence ID" value="AMW33256.1"/>
    <property type="molecule type" value="Genomic_DNA"/>
</dbReference>
<proteinExistence type="predicted"/>
<protein>
    <submittedName>
        <fullName evidence="2">Uncharacterized protein</fullName>
    </submittedName>
</protein>
<evidence type="ECO:0000313" key="3">
    <source>
        <dbReference type="Proteomes" id="UP000093740"/>
    </source>
</evidence>
<accession>A0AAI8GDG9</accession>
<keyword evidence="1" id="KW-1133">Transmembrane helix</keyword>
<gene>
    <name evidence="2" type="ORF">NA23_08405</name>
</gene>
<keyword evidence="3" id="KW-1185">Reference proteome</keyword>
<reference evidence="2 3" key="1">
    <citation type="journal article" date="2015" name="Stand. Genomic Sci.">
        <title>Genome sequence of a native-feather degrading extremely thermophilic Eubacterium, Fervidobacterium islandicum AW-1.</title>
        <authorList>
            <person name="Lee Y.J."/>
            <person name="Jeong H."/>
            <person name="Park G.S."/>
            <person name="Kwak Y."/>
            <person name="Lee S.J."/>
            <person name="Lee S.J."/>
            <person name="Park M.K."/>
            <person name="Kim J.Y."/>
            <person name="Kang H.K."/>
            <person name="Shin J.H."/>
            <person name="Lee D.W."/>
        </authorList>
    </citation>
    <scope>NUCLEOTIDE SEQUENCE [LARGE SCALE GENOMIC DNA]</scope>
    <source>
        <strain evidence="2 3">AW-1</strain>
    </source>
</reference>
<evidence type="ECO:0000256" key="1">
    <source>
        <dbReference type="SAM" id="Phobius"/>
    </source>
</evidence>
<sequence>MKNVFSLILLVFFLPNLVLFAHAPIVSNLSGSNMAEAIPIKNIDISQVLYKVFKEDNSFLWMTFEGKGGDELYFQVGTPKEDKYIQLRPAVVIIGPGFPKVDGLPFEIPAEMGAVVCKSKESPTAFYEPVTDTNSWIHLTKRITLPQTGRYYLVAFFPPDGKAGNLFVAVGTKERFTMEDIINVFKILPEIRAFYGLSGLPTWMNVVLGISIFGLVILLTSIFR</sequence>
<keyword evidence="1" id="KW-0472">Membrane</keyword>
<evidence type="ECO:0000313" key="2">
    <source>
        <dbReference type="EMBL" id="AMW33256.1"/>
    </source>
</evidence>
<keyword evidence="1" id="KW-0812">Transmembrane</keyword>